<reference evidence="1 2" key="1">
    <citation type="journal article" date="2018" name="Nat. Biotechnol.">
        <title>A standardized bacterial taxonomy based on genome phylogeny substantially revises the tree of life.</title>
        <authorList>
            <person name="Parks D.H."/>
            <person name="Chuvochina M."/>
            <person name="Waite D.W."/>
            <person name="Rinke C."/>
            <person name="Skarshewski A."/>
            <person name="Chaumeil P.A."/>
            <person name="Hugenholtz P."/>
        </authorList>
    </citation>
    <scope>NUCLEOTIDE SEQUENCE [LARGE SCALE GENOMIC DNA]</scope>
    <source>
        <strain evidence="1">UBA9169</strain>
    </source>
</reference>
<protein>
    <submittedName>
        <fullName evidence="1">TIGR00730 family Rossman fold protein</fullName>
    </submittedName>
</protein>
<organism evidence="1 2">
    <name type="scientific">Roseovarius nubinhibens</name>
    <dbReference type="NCBI Taxonomy" id="314263"/>
    <lineage>
        <taxon>Bacteria</taxon>
        <taxon>Pseudomonadati</taxon>
        <taxon>Pseudomonadota</taxon>
        <taxon>Alphaproteobacteria</taxon>
        <taxon>Rhodobacterales</taxon>
        <taxon>Roseobacteraceae</taxon>
        <taxon>Roseovarius</taxon>
    </lineage>
</organism>
<dbReference type="EMBL" id="DMVW01000183">
    <property type="protein sequence ID" value="HAR53982.1"/>
    <property type="molecule type" value="Genomic_DNA"/>
</dbReference>
<evidence type="ECO:0000313" key="2">
    <source>
        <dbReference type="Proteomes" id="UP000264719"/>
    </source>
</evidence>
<gene>
    <name evidence="1" type="ORF">DCS45_19200</name>
</gene>
<dbReference type="AlphaFoldDB" id="A0A348WHH0"/>
<feature type="non-terminal residue" evidence="1">
    <location>
        <position position="24"/>
    </location>
</feature>
<proteinExistence type="predicted"/>
<name>A0A348WHH0_9RHOB</name>
<sequence>MTPLSVCVFCGSKTGGNPAYAEAA</sequence>
<evidence type="ECO:0000313" key="1">
    <source>
        <dbReference type="EMBL" id="HAR53982.1"/>
    </source>
</evidence>
<comment type="caution">
    <text evidence="1">The sequence shown here is derived from an EMBL/GenBank/DDBJ whole genome shotgun (WGS) entry which is preliminary data.</text>
</comment>
<dbReference type="Proteomes" id="UP000264719">
    <property type="component" value="Unassembled WGS sequence"/>
</dbReference>
<accession>A0A348WHH0</accession>